<evidence type="ECO:0000259" key="7">
    <source>
        <dbReference type="Pfam" id="PF17390"/>
    </source>
</evidence>
<dbReference type="AlphaFoldDB" id="A0A2T5BYY4"/>
<name>A0A2T5BYY4_9BACT</name>
<feature type="domain" description="Alpha-L-rhamnosidase C-terminal" evidence="7">
    <location>
        <begin position="811"/>
        <end position="880"/>
    </location>
</feature>
<feature type="domain" description="Alpha-L-rhamnosidase concanavalin-like" evidence="4">
    <location>
        <begin position="354"/>
        <end position="453"/>
    </location>
</feature>
<dbReference type="Gene3D" id="2.60.420.10">
    <property type="entry name" value="Maltose phosphorylase, domain 3"/>
    <property type="match status" value="1"/>
</dbReference>
<dbReference type="EMBL" id="QAAD01000017">
    <property type="protein sequence ID" value="PTN07454.1"/>
    <property type="molecule type" value="Genomic_DNA"/>
</dbReference>
<dbReference type="InterPro" id="IPR035398">
    <property type="entry name" value="Bac_rhamnosid_C"/>
</dbReference>
<evidence type="ECO:0000259" key="6">
    <source>
        <dbReference type="Pfam" id="PF17389"/>
    </source>
</evidence>
<dbReference type="Pfam" id="PF05592">
    <property type="entry name" value="Bac_rhamnosid"/>
    <property type="match status" value="1"/>
</dbReference>
<dbReference type="InterPro" id="IPR008902">
    <property type="entry name" value="Rhamnosid_concanavalin"/>
</dbReference>
<protein>
    <recommendedName>
        <fullName evidence="2">alpha-L-rhamnosidase</fullName>
        <ecNumber evidence="2">3.2.1.40</ecNumber>
    </recommendedName>
</protein>
<dbReference type="PANTHER" id="PTHR33307:SF6">
    <property type="entry name" value="ALPHA-RHAMNOSIDASE (EUROFUNG)-RELATED"/>
    <property type="match status" value="1"/>
</dbReference>
<proteinExistence type="predicted"/>
<evidence type="ECO:0000313" key="9">
    <source>
        <dbReference type="Proteomes" id="UP000243525"/>
    </source>
</evidence>
<dbReference type="Gene3D" id="1.50.10.10">
    <property type="match status" value="1"/>
</dbReference>
<dbReference type="PIRSF" id="PIRSF010631">
    <property type="entry name" value="A-rhamnsds"/>
    <property type="match status" value="1"/>
</dbReference>
<dbReference type="OrthoDB" id="9766741at2"/>
<dbReference type="InterPro" id="IPR008928">
    <property type="entry name" value="6-hairpin_glycosidase_sf"/>
</dbReference>
<dbReference type="InterPro" id="IPR035396">
    <property type="entry name" value="Bac_rhamnosid6H"/>
</dbReference>
<dbReference type="GO" id="GO:0030596">
    <property type="term" value="F:alpha-L-rhamnosidase activity"/>
    <property type="evidence" value="ECO:0007669"/>
    <property type="project" value="UniProtKB-EC"/>
</dbReference>
<sequence length="922" mass="104119">MKLIKILSIIGIIILCDLPVQAQQVYHLRVESAINPIGIEKQHPALSWMILSDERNLEQTAYQVLVASSPEKLTPKDADCWNSGRVESDESVFVSYDGDSLESGQQCFWKVKVWTNKGESNWSPVAKWSMGLLEKSDWQGEWIGLTKFFPGDTLATHSRLAARYFRKEFATKKKVRKATAYIIGIGMYELYINGQKIGNHVLSPGPTDFTKDVRYNTFDVTDNLLKGKNAIGTVLGNGRYFYMRQGVSFQQSKERIPKMLFQLDIEYADGSRLLIVSDNSWKVTADGPIRSNNEYDGEEYDARKELTGWTKPGYNDSHWLNAELVAAPCETILSQINENMIVQDVVKPVSINSLSNGSFILDMGQNMAGWLKLKATGTKGDTITMRFAETLKPDGTLYTANLRSARQTDIYVMKGNGLEQWEPTFVYHGFRYVEVTGFPGIPTLDDFEGEIIYDGFPTIGSFSCSDSLLNRIYANACRTTRNNYKGMPVDCPQRDERDPWLADWATTSLGASYTFDIERLYVKWMDDMQFSQRPRGQMPDITPEPGWTGIKDNMTWPGTYLLIGNLLLTQFGNKEVIVKHYPSMKKWLWYMKGKYLKEHIMVADRFGDWCVPPESMELVHSKDTARTTDGALIGTAYFYHFLQMMSSFAEVSGDTADVEEYKTLAADVRKAFNAEYFDVSKHQYGNNTVTSNLLPLAFGMVDQDVEGLVFEQMIHRVINQDNSHISTGLIGTQWLMRELTKRGRVDLAFTIATQKDYPSWGYMVEKGATTIWELWNGDTADPSMNSRNHVMLLGDLIAWMYQDLAGLKSMDGYPGFKQLWMEPRVAGDLTSAKASTLTPYGKATSDWTLEKGQFIWHVTIPPNTKANVLIPAQSVEQITVSGTPVTKIEGAEYVGKTSSRIQLEIGSGSYTFICKYNGNSND</sequence>
<organism evidence="8 9">
    <name type="scientific">Mangrovibacterium marinum</name>
    <dbReference type="NCBI Taxonomy" id="1639118"/>
    <lineage>
        <taxon>Bacteria</taxon>
        <taxon>Pseudomonadati</taxon>
        <taxon>Bacteroidota</taxon>
        <taxon>Bacteroidia</taxon>
        <taxon>Marinilabiliales</taxon>
        <taxon>Prolixibacteraceae</taxon>
        <taxon>Mangrovibacterium</taxon>
    </lineage>
</organism>
<evidence type="ECO:0000256" key="2">
    <source>
        <dbReference type="ARBA" id="ARBA00012652"/>
    </source>
</evidence>
<reference evidence="8 9" key="1">
    <citation type="submission" date="2018-04" db="EMBL/GenBank/DDBJ databases">
        <title>Genomic Encyclopedia of Archaeal and Bacterial Type Strains, Phase II (KMG-II): from individual species to whole genera.</title>
        <authorList>
            <person name="Goeker M."/>
        </authorList>
    </citation>
    <scope>NUCLEOTIDE SEQUENCE [LARGE SCALE GENOMIC DNA]</scope>
    <source>
        <strain evidence="8 9">DSM 28823</strain>
    </source>
</reference>
<accession>A0A2T5BYY4</accession>
<comment type="caution">
    <text evidence="8">The sequence shown here is derived from an EMBL/GenBank/DDBJ whole genome shotgun (WGS) entry which is preliminary data.</text>
</comment>
<feature type="domain" description="Alpha-L-rhamnosidase six-hairpin glycosidase" evidence="6">
    <location>
        <begin position="459"/>
        <end position="803"/>
    </location>
</feature>
<dbReference type="Pfam" id="PF17389">
    <property type="entry name" value="Bac_rhamnosid6H"/>
    <property type="match status" value="1"/>
</dbReference>
<feature type="domain" description="Bacterial alpha-L-rhamnosidase N-terminal" evidence="5">
    <location>
        <begin position="173"/>
        <end position="340"/>
    </location>
</feature>
<dbReference type="InterPro" id="IPR013783">
    <property type="entry name" value="Ig-like_fold"/>
</dbReference>
<dbReference type="Pfam" id="PF08531">
    <property type="entry name" value="Bac_rhamnosid_N"/>
    <property type="match status" value="1"/>
</dbReference>
<dbReference type="InterPro" id="IPR012341">
    <property type="entry name" value="6hp_glycosidase-like_sf"/>
</dbReference>
<evidence type="ECO:0000259" key="4">
    <source>
        <dbReference type="Pfam" id="PF05592"/>
    </source>
</evidence>
<dbReference type="Pfam" id="PF25788">
    <property type="entry name" value="Ig_Rha78A_N"/>
    <property type="match status" value="1"/>
</dbReference>
<evidence type="ECO:0000313" key="8">
    <source>
        <dbReference type="EMBL" id="PTN07454.1"/>
    </source>
</evidence>
<gene>
    <name evidence="8" type="ORF">C8N47_11749</name>
</gene>
<evidence type="ECO:0000259" key="5">
    <source>
        <dbReference type="Pfam" id="PF08531"/>
    </source>
</evidence>
<keyword evidence="9" id="KW-1185">Reference proteome</keyword>
<dbReference type="Proteomes" id="UP000243525">
    <property type="component" value="Unassembled WGS sequence"/>
</dbReference>
<dbReference type="SUPFAM" id="SSF48208">
    <property type="entry name" value="Six-hairpin glycosidases"/>
    <property type="match status" value="1"/>
</dbReference>
<dbReference type="Gene3D" id="2.60.120.260">
    <property type="entry name" value="Galactose-binding domain-like"/>
    <property type="match status" value="2"/>
</dbReference>
<dbReference type="InterPro" id="IPR013737">
    <property type="entry name" value="Bac_rhamnosid_N"/>
</dbReference>
<dbReference type="Gene3D" id="2.60.40.10">
    <property type="entry name" value="Immunoglobulins"/>
    <property type="match status" value="1"/>
</dbReference>
<dbReference type="Pfam" id="PF17390">
    <property type="entry name" value="Bac_rhamnosid_C"/>
    <property type="match status" value="1"/>
</dbReference>
<evidence type="ECO:0000256" key="3">
    <source>
        <dbReference type="ARBA" id="ARBA00022801"/>
    </source>
</evidence>
<evidence type="ECO:0000256" key="1">
    <source>
        <dbReference type="ARBA" id="ARBA00001445"/>
    </source>
</evidence>
<keyword evidence="3" id="KW-0378">Hydrolase</keyword>
<dbReference type="InterPro" id="IPR016007">
    <property type="entry name" value="Alpha_rhamnosid"/>
</dbReference>
<dbReference type="PANTHER" id="PTHR33307">
    <property type="entry name" value="ALPHA-RHAMNOSIDASE (EUROFUNG)"/>
    <property type="match status" value="1"/>
</dbReference>
<dbReference type="EC" id="3.2.1.40" evidence="2"/>
<dbReference type="GO" id="GO:0005975">
    <property type="term" value="P:carbohydrate metabolic process"/>
    <property type="evidence" value="ECO:0007669"/>
    <property type="project" value="InterPro"/>
</dbReference>
<comment type="catalytic activity">
    <reaction evidence="1">
        <text>Hydrolysis of terminal non-reducing alpha-L-rhamnose residues in alpha-L-rhamnosides.</text>
        <dbReference type="EC" id="3.2.1.40"/>
    </reaction>
</comment>